<dbReference type="Proteomes" id="UP000324222">
    <property type="component" value="Unassembled WGS sequence"/>
</dbReference>
<evidence type="ECO:0000313" key="1">
    <source>
        <dbReference type="EMBL" id="MPC54966.1"/>
    </source>
</evidence>
<name>A0A5B7GBR2_PORTR</name>
<dbReference type="AlphaFoldDB" id="A0A5B7GBR2"/>
<gene>
    <name evidence="1" type="ORF">E2C01_048896</name>
</gene>
<sequence length="60" mass="6623">MIPEGVATDEERSEATPTLLKTPHPLLLLPRHLTFIQFVSGIFYYPHSSPVTAPHPGVTN</sequence>
<proteinExistence type="predicted"/>
<organism evidence="1 2">
    <name type="scientific">Portunus trituberculatus</name>
    <name type="common">Swimming crab</name>
    <name type="synonym">Neptunus trituberculatus</name>
    <dbReference type="NCBI Taxonomy" id="210409"/>
    <lineage>
        <taxon>Eukaryota</taxon>
        <taxon>Metazoa</taxon>
        <taxon>Ecdysozoa</taxon>
        <taxon>Arthropoda</taxon>
        <taxon>Crustacea</taxon>
        <taxon>Multicrustacea</taxon>
        <taxon>Malacostraca</taxon>
        <taxon>Eumalacostraca</taxon>
        <taxon>Eucarida</taxon>
        <taxon>Decapoda</taxon>
        <taxon>Pleocyemata</taxon>
        <taxon>Brachyura</taxon>
        <taxon>Eubrachyura</taxon>
        <taxon>Portunoidea</taxon>
        <taxon>Portunidae</taxon>
        <taxon>Portuninae</taxon>
        <taxon>Portunus</taxon>
    </lineage>
</organism>
<protein>
    <submittedName>
        <fullName evidence="1">Uncharacterized protein</fullName>
    </submittedName>
</protein>
<keyword evidence="2" id="KW-1185">Reference proteome</keyword>
<comment type="caution">
    <text evidence="1">The sequence shown here is derived from an EMBL/GenBank/DDBJ whole genome shotgun (WGS) entry which is preliminary data.</text>
</comment>
<evidence type="ECO:0000313" key="2">
    <source>
        <dbReference type="Proteomes" id="UP000324222"/>
    </source>
</evidence>
<dbReference type="EMBL" id="VSRR010012781">
    <property type="protein sequence ID" value="MPC54966.1"/>
    <property type="molecule type" value="Genomic_DNA"/>
</dbReference>
<reference evidence="1 2" key="1">
    <citation type="submission" date="2019-05" db="EMBL/GenBank/DDBJ databases">
        <title>Another draft genome of Portunus trituberculatus and its Hox gene families provides insights of decapod evolution.</title>
        <authorList>
            <person name="Jeong J.-H."/>
            <person name="Song I."/>
            <person name="Kim S."/>
            <person name="Choi T."/>
            <person name="Kim D."/>
            <person name="Ryu S."/>
            <person name="Kim W."/>
        </authorList>
    </citation>
    <scope>NUCLEOTIDE SEQUENCE [LARGE SCALE GENOMIC DNA]</scope>
    <source>
        <tissue evidence="1">Muscle</tissue>
    </source>
</reference>
<accession>A0A5B7GBR2</accession>